<dbReference type="InterPro" id="IPR003557">
    <property type="entry name" value="Cyt_c_biogenesis_CcmC"/>
</dbReference>
<dbReference type="GO" id="GO:0005886">
    <property type="term" value="C:plasma membrane"/>
    <property type="evidence" value="ECO:0007669"/>
    <property type="project" value="UniProtKB-SubCell"/>
</dbReference>
<keyword evidence="6 9" id="KW-0201">Cytochrome c-type biogenesis</keyword>
<dbReference type="InterPro" id="IPR002541">
    <property type="entry name" value="Cyt_c_assembly"/>
</dbReference>
<dbReference type="GO" id="GO:0017004">
    <property type="term" value="P:cytochrome complex assembly"/>
    <property type="evidence" value="ECO:0007669"/>
    <property type="project" value="UniProtKB-KW"/>
</dbReference>
<dbReference type="Pfam" id="PF01578">
    <property type="entry name" value="Cytochrom_C_asm"/>
    <property type="match status" value="1"/>
</dbReference>
<evidence type="ECO:0000313" key="11">
    <source>
        <dbReference type="EMBL" id="MBB5708830.1"/>
    </source>
</evidence>
<feature type="transmembrane region" description="Helical" evidence="9">
    <location>
        <begin position="211"/>
        <end position="232"/>
    </location>
</feature>
<keyword evidence="9" id="KW-1003">Cell membrane</keyword>
<dbReference type="GO" id="GO:0015232">
    <property type="term" value="F:heme transmembrane transporter activity"/>
    <property type="evidence" value="ECO:0007669"/>
    <property type="project" value="InterPro"/>
</dbReference>
<evidence type="ECO:0000256" key="8">
    <source>
        <dbReference type="ARBA" id="ARBA00023136"/>
    </source>
</evidence>
<evidence type="ECO:0000256" key="9">
    <source>
        <dbReference type="RuleBase" id="RU364092"/>
    </source>
</evidence>
<evidence type="ECO:0000256" key="2">
    <source>
        <dbReference type="ARBA" id="ARBA00004141"/>
    </source>
</evidence>
<keyword evidence="8 9" id="KW-0472">Membrane</keyword>
<evidence type="ECO:0000256" key="6">
    <source>
        <dbReference type="ARBA" id="ARBA00022748"/>
    </source>
</evidence>
<dbReference type="PANTHER" id="PTHR30071:SF1">
    <property type="entry name" value="CYTOCHROME B_B6 PROTEIN-RELATED"/>
    <property type="match status" value="1"/>
</dbReference>
<keyword evidence="9" id="KW-0813">Transport</keyword>
<evidence type="ECO:0000256" key="3">
    <source>
        <dbReference type="ARBA" id="ARBA00005840"/>
    </source>
</evidence>
<dbReference type="GO" id="GO:0020037">
    <property type="term" value="F:heme binding"/>
    <property type="evidence" value="ECO:0007669"/>
    <property type="project" value="InterPro"/>
</dbReference>
<evidence type="ECO:0000259" key="10">
    <source>
        <dbReference type="Pfam" id="PF01578"/>
    </source>
</evidence>
<dbReference type="RefSeq" id="WP_184083053.1">
    <property type="nucleotide sequence ID" value="NZ_JACIJF010000001.1"/>
</dbReference>
<comment type="subcellular location">
    <subcellularLocation>
        <location evidence="9">Cell inner membrane</location>
    </subcellularLocation>
    <subcellularLocation>
        <location evidence="2">Membrane</location>
        <topology evidence="2">Multi-pass membrane protein</topology>
    </subcellularLocation>
</comment>
<dbReference type="PANTHER" id="PTHR30071">
    <property type="entry name" value="HEME EXPORTER PROTEIN C"/>
    <property type="match status" value="1"/>
</dbReference>
<feature type="transmembrane region" description="Helical" evidence="9">
    <location>
        <begin position="72"/>
        <end position="95"/>
    </location>
</feature>
<evidence type="ECO:0000256" key="4">
    <source>
        <dbReference type="ARBA" id="ARBA00016463"/>
    </source>
</evidence>
<feature type="transmembrane region" description="Helical" evidence="9">
    <location>
        <begin position="32"/>
        <end position="52"/>
    </location>
</feature>
<comment type="function">
    <text evidence="1 9">Required for the export of heme to the periplasm for the biogenesis of c-type cytochromes.</text>
</comment>
<organism evidence="11 12">
    <name type="scientific">Sphingomonas xinjiangensis</name>
    <dbReference type="NCBI Taxonomy" id="643568"/>
    <lineage>
        <taxon>Bacteria</taxon>
        <taxon>Pseudomonadati</taxon>
        <taxon>Pseudomonadota</taxon>
        <taxon>Alphaproteobacteria</taxon>
        <taxon>Sphingomonadales</taxon>
        <taxon>Sphingomonadaceae</taxon>
        <taxon>Sphingomonas</taxon>
    </lineage>
</organism>
<dbReference type="AlphaFoldDB" id="A0A840YJA8"/>
<dbReference type="NCBIfam" id="TIGR01191">
    <property type="entry name" value="ccmC"/>
    <property type="match status" value="1"/>
</dbReference>
<sequence length="252" mass="27550">MDSAREPGYRSDVPALHALANPARFLKIARPLTPILFWLGAALTLFGAWAGLTQTPADYLQKETVRILYIHVPAAWLGMGGWSGLALASLGYLIWRHPLANLAARAMAPVGAVFAATCLATGSIWGRPTWGTWWEWDGRLTSMLLLFFIYVAYIALARADAERGGDGRVPALFGVAGSVLLPIIRYSVIWWNTLHQGQSIGLTSSTIDGSMLWPLFFTMSGFTLLFAGIVLMRMRASLAAQKVEARLKRMAA</sequence>
<feature type="transmembrane region" description="Helical" evidence="9">
    <location>
        <begin position="107"/>
        <end position="126"/>
    </location>
</feature>
<keyword evidence="5 9" id="KW-0812">Transmembrane</keyword>
<dbReference type="PRINTS" id="PR01386">
    <property type="entry name" value="CCMCBIOGNSIS"/>
</dbReference>
<evidence type="ECO:0000313" key="12">
    <source>
        <dbReference type="Proteomes" id="UP000527143"/>
    </source>
</evidence>
<proteinExistence type="inferred from homology"/>
<protein>
    <recommendedName>
        <fullName evidence="4 9">Heme exporter protein C</fullName>
    </recommendedName>
    <alternativeName>
        <fullName evidence="9">Cytochrome c-type biogenesis protein</fullName>
    </alternativeName>
</protein>
<feature type="domain" description="Cytochrome c assembly protein" evidence="10">
    <location>
        <begin position="34"/>
        <end position="195"/>
    </location>
</feature>
<dbReference type="Proteomes" id="UP000527143">
    <property type="component" value="Unassembled WGS sequence"/>
</dbReference>
<gene>
    <name evidence="9" type="primary">ccmC</name>
    <name evidence="11" type="ORF">FHT02_000036</name>
</gene>
<name>A0A840YJA8_9SPHN</name>
<keyword evidence="9" id="KW-0997">Cell inner membrane</keyword>
<accession>A0A840YJA8</accession>
<dbReference type="EMBL" id="JACIJF010000001">
    <property type="protein sequence ID" value="MBB5708830.1"/>
    <property type="molecule type" value="Genomic_DNA"/>
</dbReference>
<feature type="transmembrane region" description="Helical" evidence="9">
    <location>
        <begin position="138"/>
        <end position="157"/>
    </location>
</feature>
<evidence type="ECO:0000256" key="7">
    <source>
        <dbReference type="ARBA" id="ARBA00022989"/>
    </source>
</evidence>
<keyword evidence="7 9" id="KW-1133">Transmembrane helix</keyword>
<dbReference type="InterPro" id="IPR045062">
    <property type="entry name" value="Cyt_c_biogenesis_CcsA/CcmC"/>
</dbReference>
<reference evidence="11 12" key="1">
    <citation type="submission" date="2020-08" db="EMBL/GenBank/DDBJ databases">
        <title>Genomic Encyclopedia of Type Strains, Phase IV (KMG-IV): sequencing the most valuable type-strain genomes for metagenomic binning, comparative biology and taxonomic classification.</title>
        <authorList>
            <person name="Goeker M."/>
        </authorList>
    </citation>
    <scope>NUCLEOTIDE SEQUENCE [LARGE SCALE GENOMIC DNA]</scope>
    <source>
        <strain evidence="11 12">DSM 26736</strain>
    </source>
</reference>
<keyword evidence="12" id="KW-1185">Reference proteome</keyword>
<feature type="transmembrane region" description="Helical" evidence="9">
    <location>
        <begin position="169"/>
        <end position="191"/>
    </location>
</feature>
<evidence type="ECO:0000256" key="5">
    <source>
        <dbReference type="ARBA" id="ARBA00022692"/>
    </source>
</evidence>
<comment type="caution">
    <text evidence="11">The sequence shown here is derived from an EMBL/GenBank/DDBJ whole genome shotgun (WGS) entry which is preliminary data.</text>
</comment>
<evidence type="ECO:0000256" key="1">
    <source>
        <dbReference type="ARBA" id="ARBA00002442"/>
    </source>
</evidence>
<comment type="similarity">
    <text evidence="3 9">Belongs to the CcmC/CycZ/HelC family.</text>
</comment>